<evidence type="ECO:0000256" key="6">
    <source>
        <dbReference type="SAM" id="MobiDB-lite"/>
    </source>
</evidence>
<feature type="region of interest" description="Disordered" evidence="6">
    <location>
        <begin position="241"/>
        <end position="275"/>
    </location>
</feature>
<keyword evidence="4" id="KW-0808">Transferase</keyword>
<feature type="compositionally biased region" description="Low complexity" evidence="6">
    <location>
        <begin position="241"/>
        <end position="254"/>
    </location>
</feature>
<dbReference type="SMART" id="SM00387">
    <property type="entry name" value="HATPase_c"/>
    <property type="match status" value="1"/>
</dbReference>
<dbReference type="InterPro" id="IPR000700">
    <property type="entry name" value="PAS-assoc_C"/>
</dbReference>
<dbReference type="PRINTS" id="PR00344">
    <property type="entry name" value="BCTRLSENSOR"/>
</dbReference>
<sequence>MRTRGLEWLLLTLLCACGGGEGECGPSTGVVTKVIDGDTVVLQDGERIRYLLADTPETTRGHDDCFGEEAAAFNRSLVEGRTVRLRDAEACTDRFGRRLAYVSVDGEDVNALLVKRGYACTLFIPPAGASRRGEFEALELEARRARRGLWGRCPAPCPRGRRPPASTLRQRVPHRPGQRLQRIDPLGRPQDRPSAARTWTRVHVLGGNRPVASACAPCPPVLGSANAMACCLPCAWQSVSPRPRTGPSGSRRPPMAARHVPGFNPRGGQPTPPRPAGPIHFVTRDVHLLSTPATSREQGYGAIHTSHSRRPALSDRCLRSAGMNPFASTTDSLADLVEARREDILRRWGARLEPHPPGRSLELQERLEGMLKLVDALVLVLRQGSAETWSAGAAWAHARELGLRRFQAGARVETLVEEYGLMREAILEVLDASHRPLGTDELRTLWRALDRSLTEAVAHYVHEHEHALSSRERRLQEILDHAPAAIYAKDASGRYLFINRPFEAISGHARESVLGRSDLDLFPRETAERFRYNDRRVLAAKTPLVFDEEVLQPDGTHLYHTMKFPLPGVVQGESWALCGVSTDITTTRTLRQERDEAREQLHRVLTQLPVVLWAFDAQGVFTLFEGEGVVSTSVPSRVMHGRSVFDVFRDRRDVLEVILRALAGERLSTELYLMGVWFEVRLLPVFDVGGRVVSVSGVSLDITERRRAEQELRASETRYRLATLATRDIIWDWDLVTDEIHWSESAPRVLRLDASQGPPVMDTAWWTASLHPDERERVMRELQEAIDSHEGHWEAEYRMRRGDGTWAFVEDRGRVVKDLQGRPVRMVGAMQDVTGRHEAEAEAKRRAEFEQLLIGIVGHDLRNPISAITMAATSLAKREDPDPRDQKAVARILSSAERAHRMLRDVLDFTQARLGGGIPMDPREVDLLDLVRQVMDEVQQAHPDRRLEVSGRGGARLWCDPDRLAQVITNLVNNALAYGDAHCPVRVRLRGQPEAVTLAVKNQGRPIPQHLMPHLFEPLKRAEARDGHRNSHGLGLGLFIVKHIVDAHGGRLRVRSTVQDGTTFLVHLPRRPPARD</sequence>
<keyword evidence="5 11" id="KW-0418">Kinase</keyword>
<evidence type="ECO:0000256" key="1">
    <source>
        <dbReference type="ARBA" id="ARBA00000085"/>
    </source>
</evidence>
<dbReference type="PANTHER" id="PTHR43304">
    <property type="entry name" value="PHYTOCHROME-LIKE PROTEIN CPH1"/>
    <property type="match status" value="1"/>
</dbReference>
<feature type="domain" description="PAS" evidence="8">
    <location>
        <begin position="471"/>
        <end position="541"/>
    </location>
</feature>
<dbReference type="SMART" id="SM00318">
    <property type="entry name" value="SNc"/>
    <property type="match status" value="1"/>
</dbReference>
<dbReference type="SUPFAM" id="SSF55785">
    <property type="entry name" value="PYP-like sensor domain (PAS domain)"/>
    <property type="match status" value="3"/>
</dbReference>
<dbReference type="InterPro" id="IPR013655">
    <property type="entry name" value="PAS_fold_3"/>
</dbReference>
<dbReference type="InterPro" id="IPR013656">
    <property type="entry name" value="PAS_4"/>
</dbReference>
<name>A0A410RJN9_CORCK</name>
<protein>
    <recommendedName>
        <fullName evidence="2">histidine kinase</fullName>
        <ecNumber evidence="2">2.7.13.3</ecNumber>
    </recommendedName>
</protein>
<dbReference type="PROSITE" id="PS50830">
    <property type="entry name" value="TNASE_3"/>
    <property type="match status" value="1"/>
</dbReference>
<dbReference type="SUPFAM" id="SSF55874">
    <property type="entry name" value="ATPase domain of HSP90 chaperone/DNA topoisomerase II/histidine kinase"/>
    <property type="match status" value="1"/>
</dbReference>
<reference evidence="11 12" key="1">
    <citation type="submission" date="2018-12" db="EMBL/GenBank/DDBJ databases">
        <title>Complete Genome Sequence of the Corallopyronin A producing Myxobacterium Corallococcus coralloides B035.</title>
        <authorList>
            <person name="Bouhired S.M."/>
            <person name="Rupp O."/>
            <person name="Blom J."/>
            <person name="Schaeberle T.F."/>
            <person name="Kehraus S."/>
            <person name="Schiefer A."/>
            <person name="Pfarr K."/>
            <person name="Goesmann A."/>
            <person name="Hoerauf A."/>
            <person name="Koenig G.M."/>
        </authorList>
    </citation>
    <scope>NUCLEOTIDE SEQUENCE [LARGE SCALE GENOMIC DNA]</scope>
    <source>
        <strain evidence="11 12">B035</strain>
    </source>
</reference>
<evidence type="ECO:0000313" key="11">
    <source>
        <dbReference type="EMBL" id="QAT82120.1"/>
    </source>
</evidence>
<evidence type="ECO:0000313" key="12">
    <source>
        <dbReference type="Proteomes" id="UP000288758"/>
    </source>
</evidence>
<dbReference type="SUPFAM" id="SSF47384">
    <property type="entry name" value="Homodimeric domain of signal transducing histidine kinase"/>
    <property type="match status" value="1"/>
</dbReference>
<comment type="catalytic activity">
    <reaction evidence="1">
        <text>ATP + protein L-histidine = ADP + protein N-phospho-L-histidine.</text>
        <dbReference type="EC" id="2.7.13.3"/>
    </reaction>
</comment>
<dbReference type="PROSITE" id="PS50109">
    <property type="entry name" value="HIS_KIN"/>
    <property type="match status" value="1"/>
</dbReference>
<evidence type="ECO:0000256" key="4">
    <source>
        <dbReference type="ARBA" id="ARBA00022679"/>
    </source>
</evidence>
<dbReference type="InterPro" id="IPR000014">
    <property type="entry name" value="PAS"/>
</dbReference>
<dbReference type="InterPro" id="IPR003661">
    <property type="entry name" value="HisK_dim/P_dom"/>
</dbReference>
<dbReference type="AlphaFoldDB" id="A0A410RJN9"/>
<organism evidence="11 12">
    <name type="scientific">Corallococcus coralloides</name>
    <name type="common">Myxococcus coralloides</name>
    <dbReference type="NCBI Taxonomy" id="184914"/>
    <lineage>
        <taxon>Bacteria</taxon>
        <taxon>Pseudomonadati</taxon>
        <taxon>Myxococcota</taxon>
        <taxon>Myxococcia</taxon>
        <taxon>Myxococcales</taxon>
        <taxon>Cystobacterineae</taxon>
        <taxon>Myxococcaceae</taxon>
        <taxon>Corallococcus</taxon>
    </lineage>
</organism>
<evidence type="ECO:0000259" key="10">
    <source>
        <dbReference type="PROSITE" id="PS50830"/>
    </source>
</evidence>
<dbReference type="SMART" id="SM00091">
    <property type="entry name" value="PAS"/>
    <property type="match status" value="3"/>
</dbReference>
<dbReference type="Pfam" id="PF00512">
    <property type="entry name" value="HisKA"/>
    <property type="match status" value="1"/>
</dbReference>
<feature type="domain" description="Histidine kinase" evidence="7">
    <location>
        <begin position="856"/>
        <end position="1072"/>
    </location>
</feature>
<dbReference type="InterPro" id="IPR016071">
    <property type="entry name" value="Staphylococal_nuclease_OB-fold"/>
</dbReference>
<dbReference type="InterPro" id="IPR035965">
    <property type="entry name" value="PAS-like_dom_sf"/>
</dbReference>
<gene>
    <name evidence="11" type="primary">bphP5</name>
    <name evidence="11" type="ORF">EJ065_0513</name>
</gene>
<dbReference type="Pfam" id="PF00565">
    <property type="entry name" value="SNase"/>
    <property type="match status" value="1"/>
</dbReference>
<evidence type="ECO:0000256" key="2">
    <source>
        <dbReference type="ARBA" id="ARBA00012438"/>
    </source>
</evidence>
<dbReference type="PROSITE" id="PS50112">
    <property type="entry name" value="PAS"/>
    <property type="match status" value="1"/>
</dbReference>
<evidence type="ECO:0000256" key="3">
    <source>
        <dbReference type="ARBA" id="ARBA00022553"/>
    </source>
</evidence>
<dbReference type="CDD" id="cd00130">
    <property type="entry name" value="PAS"/>
    <property type="match status" value="2"/>
</dbReference>
<dbReference type="InterPro" id="IPR004358">
    <property type="entry name" value="Sig_transdc_His_kin-like_C"/>
</dbReference>
<dbReference type="Gene3D" id="2.10.70.100">
    <property type="match status" value="1"/>
</dbReference>
<feature type="domain" description="PAC" evidence="9">
    <location>
        <begin position="793"/>
        <end position="845"/>
    </location>
</feature>
<dbReference type="Gene3D" id="3.30.565.10">
    <property type="entry name" value="Histidine kinase-like ATPase, C-terminal domain"/>
    <property type="match status" value="1"/>
</dbReference>
<dbReference type="NCBIfam" id="TIGR00229">
    <property type="entry name" value="sensory_box"/>
    <property type="match status" value="2"/>
</dbReference>
<dbReference type="CDD" id="cd00075">
    <property type="entry name" value="HATPase"/>
    <property type="match status" value="1"/>
</dbReference>
<dbReference type="PANTHER" id="PTHR43304:SF1">
    <property type="entry name" value="PAC DOMAIN-CONTAINING PROTEIN"/>
    <property type="match status" value="1"/>
</dbReference>
<dbReference type="InterPro" id="IPR052162">
    <property type="entry name" value="Sensor_kinase/Photoreceptor"/>
</dbReference>
<keyword evidence="3" id="KW-0597">Phosphoprotein</keyword>
<dbReference type="RefSeq" id="WP_240672952.1">
    <property type="nucleotide sequence ID" value="NZ_CP034669.1"/>
</dbReference>
<proteinExistence type="predicted"/>
<evidence type="ECO:0000259" key="8">
    <source>
        <dbReference type="PROSITE" id="PS50112"/>
    </source>
</evidence>
<dbReference type="EC" id="2.7.13.3" evidence="2"/>
<evidence type="ECO:0000256" key="5">
    <source>
        <dbReference type="ARBA" id="ARBA00022777"/>
    </source>
</evidence>
<dbReference type="Gene3D" id="2.40.50.90">
    <property type="match status" value="1"/>
</dbReference>
<dbReference type="Pfam" id="PF08447">
    <property type="entry name" value="PAS_3"/>
    <property type="match status" value="1"/>
</dbReference>
<dbReference type="SMART" id="SM00388">
    <property type="entry name" value="HisKA"/>
    <property type="match status" value="1"/>
</dbReference>
<dbReference type="InterPro" id="IPR035437">
    <property type="entry name" value="SNase_OB-fold_sf"/>
</dbReference>
<dbReference type="Gene3D" id="1.10.287.130">
    <property type="match status" value="1"/>
</dbReference>
<accession>A0A410RJN9</accession>
<feature type="domain" description="PAC" evidence="9">
    <location>
        <begin position="653"/>
        <end position="714"/>
    </location>
</feature>
<feature type="region of interest" description="Disordered" evidence="6">
    <location>
        <begin position="160"/>
        <end position="196"/>
    </location>
</feature>
<dbReference type="Pfam" id="PF08448">
    <property type="entry name" value="PAS_4"/>
    <property type="match status" value="2"/>
</dbReference>
<evidence type="ECO:0000259" key="9">
    <source>
        <dbReference type="PROSITE" id="PS50113"/>
    </source>
</evidence>
<feature type="domain" description="TNase-like" evidence="10">
    <location>
        <begin position="25"/>
        <end position="152"/>
    </location>
</feature>
<dbReference type="Proteomes" id="UP000288758">
    <property type="component" value="Chromosome"/>
</dbReference>
<dbReference type="InterPro" id="IPR036890">
    <property type="entry name" value="HATPase_C_sf"/>
</dbReference>
<dbReference type="InterPro" id="IPR005467">
    <property type="entry name" value="His_kinase_dom"/>
</dbReference>
<dbReference type="Gene3D" id="3.30.450.20">
    <property type="entry name" value="PAS domain"/>
    <property type="match status" value="3"/>
</dbReference>
<evidence type="ECO:0000259" key="7">
    <source>
        <dbReference type="PROSITE" id="PS50109"/>
    </source>
</evidence>
<dbReference type="PROSITE" id="PS50113">
    <property type="entry name" value="PAC"/>
    <property type="match status" value="2"/>
</dbReference>
<dbReference type="EMBL" id="CP034669">
    <property type="protein sequence ID" value="QAT82120.1"/>
    <property type="molecule type" value="Genomic_DNA"/>
</dbReference>
<dbReference type="InterPro" id="IPR001610">
    <property type="entry name" value="PAC"/>
</dbReference>
<dbReference type="SUPFAM" id="SSF50199">
    <property type="entry name" value="Staphylococcal nuclease"/>
    <property type="match status" value="1"/>
</dbReference>
<dbReference type="InterPro" id="IPR036097">
    <property type="entry name" value="HisK_dim/P_sf"/>
</dbReference>
<dbReference type="Pfam" id="PF02518">
    <property type="entry name" value="HATPase_c"/>
    <property type="match status" value="1"/>
</dbReference>
<dbReference type="CDD" id="cd00082">
    <property type="entry name" value="HisKA"/>
    <property type="match status" value="1"/>
</dbReference>
<dbReference type="InterPro" id="IPR003594">
    <property type="entry name" value="HATPase_dom"/>
</dbReference>
<dbReference type="GO" id="GO:0000155">
    <property type="term" value="F:phosphorelay sensor kinase activity"/>
    <property type="evidence" value="ECO:0007669"/>
    <property type="project" value="InterPro"/>
</dbReference>
<dbReference type="SMART" id="SM00086">
    <property type="entry name" value="PAC"/>
    <property type="match status" value="2"/>
</dbReference>